<feature type="domain" description="EthD" evidence="2">
    <location>
        <begin position="39"/>
        <end position="132"/>
    </location>
</feature>
<dbReference type="AlphaFoldDB" id="A0A6A5WGV0"/>
<accession>A0A6A5WGV0</accession>
<organism evidence="3 4">
    <name type="scientific">Amniculicola lignicola CBS 123094</name>
    <dbReference type="NCBI Taxonomy" id="1392246"/>
    <lineage>
        <taxon>Eukaryota</taxon>
        <taxon>Fungi</taxon>
        <taxon>Dikarya</taxon>
        <taxon>Ascomycota</taxon>
        <taxon>Pezizomycotina</taxon>
        <taxon>Dothideomycetes</taxon>
        <taxon>Pleosporomycetidae</taxon>
        <taxon>Pleosporales</taxon>
        <taxon>Amniculicolaceae</taxon>
        <taxon>Amniculicola</taxon>
    </lineage>
</organism>
<evidence type="ECO:0000313" key="3">
    <source>
        <dbReference type="EMBL" id="KAF2000667.1"/>
    </source>
</evidence>
<comment type="similarity">
    <text evidence="1">Belongs to the tpcK family.</text>
</comment>
<dbReference type="Proteomes" id="UP000799779">
    <property type="component" value="Unassembled WGS sequence"/>
</dbReference>
<proteinExistence type="inferred from homology"/>
<evidence type="ECO:0000259" key="2">
    <source>
        <dbReference type="Pfam" id="PF07110"/>
    </source>
</evidence>
<gene>
    <name evidence="3" type="ORF">P154DRAFT_522271</name>
</gene>
<dbReference type="Pfam" id="PF07110">
    <property type="entry name" value="EthD"/>
    <property type="match status" value="1"/>
</dbReference>
<protein>
    <recommendedName>
        <fullName evidence="2">EthD domain-containing protein</fullName>
    </recommendedName>
</protein>
<dbReference type="InterPro" id="IPR011008">
    <property type="entry name" value="Dimeric_a/b-barrel"/>
</dbReference>
<keyword evidence="4" id="KW-1185">Reference proteome</keyword>
<sequence>MADDPLHTVTFKELKPAANDKGSNKQPYYRFSVMFTKRKDVTTDFFHQHWKTFHADLVMSARNVGVQVSRYVQFHADEELRPLFAGSGLTFSPYDGIAEFHAESPAHVKDLLSNVFADPAIIEDMGKFVDSSGINIMVGYENLIYGSGIKTSGGIDGILPEDSRLVRGDKHSEKSADSEG</sequence>
<evidence type="ECO:0000256" key="1">
    <source>
        <dbReference type="ARBA" id="ARBA00005986"/>
    </source>
</evidence>
<dbReference type="EMBL" id="ML977587">
    <property type="protein sequence ID" value="KAF2000667.1"/>
    <property type="molecule type" value="Genomic_DNA"/>
</dbReference>
<dbReference type="Gene3D" id="3.30.70.100">
    <property type="match status" value="1"/>
</dbReference>
<evidence type="ECO:0000313" key="4">
    <source>
        <dbReference type="Proteomes" id="UP000799779"/>
    </source>
</evidence>
<dbReference type="InterPro" id="IPR009799">
    <property type="entry name" value="EthD_dom"/>
</dbReference>
<dbReference type="GO" id="GO:0016491">
    <property type="term" value="F:oxidoreductase activity"/>
    <property type="evidence" value="ECO:0007669"/>
    <property type="project" value="InterPro"/>
</dbReference>
<name>A0A6A5WGV0_9PLEO</name>
<reference evidence="3" key="1">
    <citation type="journal article" date="2020" name="Stud. Mycol.">
        <title>101 Dothideomycetes genomes: a test case for predicting lifestyles and emergence of pathogens.</title>
        <authorList>
            <person name="Haridas S."/>
            <person name="Albert R."/>
            <person name="Binder M."/>
            <person name="Bloem J."/>
            <person name="Labutti K."/>
            <person name="Salamov A."/>
            <person name="Andreopoulos B."/>
            <person name="Baker S."/>
            <person name="Barry K."/>
            <person name="Bills G."/>
            <person name="Bluhm B."/>
            <person name="Cannon C."/>
            <person name="Castanera R."/>
            <person name="Culley D."/>
            <person name="Daum C."/>
            <person name="Ezra D."/>
            <person name="Gonzalez J."/>
            <person name="Henrissat B."/>
            <person name="Kuo A."/>
            <person name="Liang C."/>
            <person name="Lipzen A."/>
            <person name="Lutzoni F."/>
            <person name="Magnuson J."/>
            <person name="Mondo S."/>
            <person name="Nolan M."/>
            <person name="Ohm R."/>
            <person name="Pangilinan J."/>
            <person name="Park H.-J."/>
            <person name="Ramirez L."/>
            <person name="Alfaro M."/>
            <person name="Sun H."/>
            <person name="Tritt A."/>
            <person name="Yoshinaga Y."/>
            <person name="Zwiers L.-H."/>
            <person name="Turgeon B."/>
            <person name="Goodwin S."/>
            <person name="Spatafora J."/>
            <person name="Crous P."/>
            <person name="Grigoriev I."/>
        </authorList>
    </citation>
    <scope>NUCLEOTIDE SEQUENCE</scope>
    <source>
        <strain evidence="3">CBS 123094</strain>
    </source>
</reference>
<dbReference type="OrthoDB" id="3454835at2759"/>
<dbReference type="SUPFAM" id="SSF54909">
    <property type="entry name" value="Dimeric alpha+beta barrel"/>
    <property type="match status" value="1"/>
</dbReference>